<evidence type="ECO:0000313" key="4">
    <source>
        <dbReference type="EMBL" id="XAN09193.1"/>
    </source>
</evidence>
<evidence type="ECO:0000256" key="1">
    <source>
        <dbReference type="ARBA" id="ARBA00023125"/>
    </source>
</evidence>
<dbReference type="RefSeq" id="WP_425310650.1">
    <property type="nucleotide sequence ID" value="NZ_CP154795.1"/>
</dbReference>
<dbReference type="PANTHER" id="PTHR30055:SF241">
    <property type="entry name" value="TRANSCRIPTIONAL REGULATORY PROTEIN"/>
    <property type="match status" value="1"/>
</dbReference>
<dbReference type="Pfam" id="PF00440">
    <property type="entry name" value="TetR_N"/>
    <property type="match status" value="1"/>
</dbReference>
<organism evidence="4 5">
    <name type="scientific">Ammonicoccus fulvus</name>
    <dbReference type="NCBI Taxonomy" id="3138240"/>
    <lineage>
        <taxon>Bacteria</taxon>
        <taxon>Bacillati</taxon>
        <taxon>Actinomycetota</taxon>
        <taxon>Actinomycetes</taxon>
        <taxon>Propionibacteriales</taxon>
        <taxon>Propionibacteriaceae</taxon>
        <taxon>Ammonicoccus</taxon>
    </lineage>
</organism>
<evidence type="ECO:0000313" key="5">
    <source>
        <dbReference type="Proteomes" id="UP001442841"/>
    </source>
</evidence>
<dbReference type="InterPro" id="IPR050109">
    <property type="entry name" value="HTH-type_TetR-like_transc_reg"/>
</dbReference>
<dbReference type="EMBL" id="CP154795">
    <property type="protein sequence ID" value="XAN09193.1"/>
    <property type="molecule type" value="Genomic_DNA"/>
</dbReference>
<keyword evidence="5" id="KW-1185">Reference proteome</keyword>
<sequence length="208" mass="22520">MSVMSVSSDPPVSARRAQTRSRLMTAAATVFAEKGVAGASVEELCEAAGFTRGAFYSNFESKDELCFALQRSLADSAMEALREALTRIKAVPATVDELIDIAVDTFLAGQAQNPTEAMLVKELELYALRHPDFGRTFVELQQNSVTLFGELIEDALETHDRTLALPSTQIIEILHAVQRAAQTSELLQPDAPSPVATQLKTLVAALVR</sequence>
<keyword evidence="1 2" id="KW-0238">DNA-binding</keyword>
<dbReference type="Proteomes" id="UP001442841">
    <property type="component" value="Chromosome"/>
</dbReference>
<accession>A0ABZ3FSZ5</accession>
<name>A0ABZ3FSZ5_9ACTN</name>
<proteinExistence type="predicted"/>
<dbReference type="PRINTS" id="PR00455">
    <property type="entry name" value="HTHTETR"/>
</dbReference>
<dbReference type="Gene3D" id="1.10.357.10">
    <property type="entry name" value="Tetracycline Repressor, domain 2"/>
    <property type="match status" value="1"/>
</dbReference>
<dbReference type="InterPro" id="IPR001647">
    <property type="entry name" value="HTH_TetR"/>
</dbReference>
<evidence type="ECO:0000256" key="2">
    <source>
        <dbReference type="PROSITE-ProRule" id="PRU00335"/>
    </source>
</evidence>
<gene>
    <name evidence="4" type="ORF">AADG42_18335</name>
</gene>
<dbReference type="PROSITE" id="PS50977">
    <property type="entry name" value="HTH_TETR_2"/>
    <property type="match status" value="1"/>
</dbReference>
<dbReference type="SUPFAM" id="SSF46689">
    <property type="entry name" value="Homeodomain-like"/>
    <property type="match status" value="1"/>
</dbReference>
<protein>
    <submittedName>
        <fullName evidence="4">TetR/AcrR family transcriptional regulator</fullName>
    </submittedName>
</protein>
<feature type="DNA-binding region" description="H-T-H motif" evidence="2">
    <location>
        <begin position="40"/>
        <end position="59"/>
    </location>
</feature>
<dbReference type="InterPro" id="IPR009057">
    <property type="entry name" value="Homeodomain-like_sf"/>
</dbReference>
<reference evidence="4 5" key="1">
    <citation type="submission" date="2024-04" db="EMBL/GenBank/DDBJ databases">
        <title>Isolation of an actinomycete strain from pig manure.</title>
        <authorList>
            <person name="Gong T."/>
            <person name="Yu Z."/>
            <person name="An M."/>
            <person name="Wei C."/>
            <person name="Yang W."/>
            <person name="Liu L."/>
        </authorList>
    </citation>
    <scope>NUCLEOTIDE SEQUENCE [LARGE SCALE GENOMIC DNA]</scope>
    <source>
        <strain evidence="4 5">ZF39</strain>
    </source>
</reference>
<dbReference type="PANTHER" id="PTHR30055">
    <property type="entry name" value="HTH-TYPE TRANSCRIPTIONAL REGULATOR RUTR"/>
    <property type="match status" value="1"/>
</dbReference>
<feature type="domain" description="HTH tetR-type" evidence="3">
    <location>
        <begin position="17"/>
        <end position="77"/>
    </location>
</feature>
<evidence type="ECO:0000259" key="3">
    <source>
        <dbReference type="PROSITE" id="PS50977"/>
    </source>
</evidence>